<name>A0AA38LPL7_TAXCH</name>
<dbReference type="EMBL" id="JAHRHJ020000001">
    <property type="protein sequence ID" value="KAH9329960.1"/>
    <property type="molecule type" value="Genomic_DNA"/>
</dbReference>
<feature type="non-terminal residue" evidence="1">
    <location>
        <position position="1"/>
    </location>
</feature>
<feature type="non-terminal residue" evidence="1">
    <location>
        <position position="99"/>
    </location>
</feature>
<organism evidence="1 2">
    <name type="scientific">Taxus chinensis</name>
    <name type="common">Chinese yew</name>
    <name type="synonym">Taxus wallichiana var. chinensis</name>
    <dbReference type="NCBI Taxonomy" id="29808"/>
    <lineage>
        <taxon>Eukaryota</taxon>
        <taxon>Viridiplantae</taxon>
        <taxon>Streptophyta</taxon>
        <taxon>Embryophyta</taxon>
        <taxon>Tracheophyta</taxon>
        <taxon>Spermatophyta</taxon>
        <taxon>Pinopsida</taxon>
        <taxon>Pinidae</taxon>
        <taxon>Conifers II</taxon>
        <taxon>Cupressales</taxon>
        <taxon>Taxaceae</taxon>
        <taxon>Taxus</taxon>
    </lineage>
</organism>
<gene>
    <name evidence="1" type="ORF">KI387_002068</name>
</gene>
<sequence length="99" mass="11067">LVSSSVMASSSMVKMGSCLKANNMQELVKSKPGAEPERYIRPKQERIGCSSLNAPASLQIPIIDMGRIVLNHGTGHWQLLERIKKVVMEFFKLPLEEKE</sequence>
<dbReference type="SUPFAM" id="SSF51197">
    <property type="entry name" value="Clavaminate synthase-like"/>
    <property type="match status" value="1"/>
</dbReference>
<accession>A0AA38LPL7</accession>
<evidence type="ECO:0000313" key="1">
    <source>
        <dbReference type="EMBL" id="KAH9329960.1"/>
    </source>
</evidence>
<dbReference type="InterPro" id="IPR027443">
    <property type="entry name" value="IPNS-like_sf"/>
</dbReference>
<keyword evidence="2" id="KW-1185">Reference proteome</keyword>
<comment type="caution">
    <text evidence="1">The sequence shown here is derived from an EMBL/GenBank/DDBJ whole genome shotgun (WGS) entry which is preliminary data.</text>
</comment>
<dbReference type="AlphaFoldDB" id="A0AA38LPL7"/>
<protein>
    <submittedName>
        <fullName evidence="1">Uncharacterized protein</fullName>
    </submittedName>
</protein>
<dbReference type="Gene3D" id="2.60.120.330">
    <property type="entry name" value="B-lactam Antibiotic, Isopenicillin N Synthase, Chain"/>
    <property type="match status" value="1"/>
</dbReference>
<reference evidence="1 2" key="1">
    <citation type="journal article" date="2021" name="Nat. Plants">
        <title>The Taxus genome provides insights into paclitaxel biosynthesis.</title>
        <authorList>
            <person name="Xiong X."/>
            <person name="Gou J."/>
            <person name="Liao Q."/>
            <person name="Li Y."/>
            <person name="Zhou Q."/>
            <person name="Bi G."/>
            <person name="Li C."/>
            <person name="Du R."/>
            <person name="Wang X."/>
            <person name="Sun T."/>
            <person name="Guo L."/>
            <person name="Liang H."/>
            <person name="Lu P."/>
            <person name="Wu Y."/>
            <person name="Zhang Z."/>
            <person name="Ro D.K."/>
            <person name="Shang Y."/>
            <person name="Huang S."/>
            <person name="Yan J."/>
        </authorList>
    </citation>
    <scope>NUCLEOTIDE SEQUENCE [LARGE SCALE GENOMIC DNA]</scope>
    <source>
        <strain evidence="1">Ta-2019</strain>
    </source>
</reference>
<evidence type="ECO:0000313" key="2">
    <source>
        <dbReference type="Proteomes" id="UP000824469"/>
    </source>
</evidence>
<dbReference type="Proteomes" id="UP000824469">
    <property type="component" value="Unassembled WGS sequence"/>
</dbReference>
<proteinExistence type="predicted"/>